<reference evidence="7" key="1">
    <citation type="journal article" date="2022" name="Cell">
        <title>Design, construction, and in vivo augmentation of a complex gut microbiome.</title>
        <authorList>
            <person name="Cheng A.G."/>
            <person name="Ho P.Y."/>
            <person name="Aranda-Diaz A."/>
            <person name="Jain S."/>
            <person name="Yu F.B."/>
            <person name="Meng X."/>
            <person name="Wang M."/>
            <person name="Iakiviak M."/>
            <person name="Nagashima K."/>
            <person name="Zhao A."/>
            <person name="Murugkar P."/>
            <person name="Patil A."/>
            <person name="Atabakhsh K."/>
            <person name="Weakley A."/>
            <person name="Yan J."/>
            <person name="Brumbaugh A.R."/>
            <person name="Higginbottom S."/>
            <person name="Dimas A."/>
            <person name="Shiver A.L."/>
            <person name="Deutschbauer A."/>
            <person name="Neff N."/>
            <person name="Sonnenburg J.L."/>
            <person name="Huang K.C."/>
            <person name="Fischbach M.A."/>
        </authorList>
    </citation>
    <scope>NUCLEOTIDE SEQUENCE</scope>
    <source>
        <strain evidence="7">DSM 19829</strain>
    </source>
</reference>
<evidence type="ECO:0000256" key="1">
    <source>
        <dbReference type="ARBA" id="ARBA00007274"/>
    </source>
</evidence>
<dbReference type="InterPro" id="IPR039369">
    <property type="entry name" value="LacA-like"/>
</dbReference>
<keyword evidence="4 5" id="KW-0012">Acyltransferase</keyword>
<keyword evidence="3" id="KW-0677">Repeat</keyword>
<dbReference type="RefSeq" id="WP_028529179.1">
    <property type="nucleotide sequence ID" value="NZ_CABLBR010000020.1"/>
</dbReference>
<keyword evidence="8" id="KW-1185">Reference proteome</keyword>
<keyword evidence="2 5" id="KW-0808">Transferase</keyword>
<evidence type="ECO:0000313" key="8">
    <source>
        <dbReference type="Proteomes" id="UP001060164"/>
    </source>
</evidence>
<name>A0ABY5VHF2_9FIRM</name>
<dbReference type="InterPro" id="IPR011004">
    <property type="entry name" value="Trimer_LpxA-like_sf"/>
</dbReference>
<comment type="similarity">
    <text evidence="1 5">Belongs to the transferase hexapeptide repeat family.</text>
</comment>
<dbReference type="EMBL" id="CP102290">
    <property type="protein sequence ID" value="UWP59970.1"/>
    <property type="molecule type" value="Genomic_DNA"/>
</dbReference>
<dbReference type="SUPFAM" id="SSF51161">
    <property type="entry name" value="Trimeric LpxA-like enzymes"/>
    <property type="match status" value="1"/>
</dbReference>
<dbReference type="PANTHER" id="PTHR43017">
    <property type="entry name" value="GALACTOSIDE O-ACETYLTRANSFERASE"/>
    <property type="match status" value="1"/>
</dbReference>
<dbReference type="InterPro" id="IPR024688">
    <property type="entry name" value="Mac_dom"/>
</dbReference>
<dbReference type="Gene3D" id="2.160.10.10">
    <property type="entry name" value="Hexapeptide repeat proteins"/>
    <property type="match status" value="1"/>
</dbReference>
<dbReference type="Proteomes" id="UP001060164">
    <property type="component" value="Chromosome"/>
</dbReference>
<dbReference type="EC" id="2.3.1.-" evidence="5"/>
<dbReference type="Pfam" id="PF12464">
    <property type="entry name" value="Mac"/>
    <property type="match status" value="1"/>
</dbReference>
<accession>A0ABY5VHF2</accession>
<sequence>MTEQEKAAAGLLYDANNDEEILAKRIRCKDLCFQYNQTLPSETEKGHQIMSQILGRISGDYTILAPFWCDMGENIEIGENFYANHNCVILDGAKVTFGDNVFIAPNCCFSTASHALDVEQRNRGLEIAWPITVGDNVWFGAGVTVLPGVTIGQDSIIGAGSVVNRDIPAGVIAVGNPCRVLRKITPEDALKYRQTRTGENV</sequence>
<evidence type="ECO:0000259" key="6">
    <source>
        <dbReference type="SMART" id="SM01266"/>
    </source>
</evidence>
<dbReference type="CDD" id="cd03357">
    <property type="entry name" value="LbH_MAT_GAT"/>
    <property type="match status" value="1"/>
</dbReference>
<gene>
    <name evidence="7" type="ORF">NQ502_02610</name>
</gene>
<evidence type="ECO:0000256" key="5">
    <source>
        <dbReference type="RuleBase" id="RU367021"/>
    </source>
</evidence>
<evidence type="ECO:0000256" key="2">
    <source>
        <dbReference type="ARBA" id="ARBA00022679"/>
    </source>
</evidence>
<organism evidence="7 8">
    <name type="scientific">Ruminococcus gauvreauii</name>
    <dbReference type="NCBI Taxonomy" id="438033"/>
    <lineage>
        <taxon>Bacteria</taxon>
        <taxon>Bacillati</taxon>
        <taxon>Bacillota</taxon>
        <taxon>Clostridia</taxon>
        <taxon>Eubacteriales</taxon>
        <taxon>Oscillospiraceae</taxon>
        <taxon>Ruminococcus</taxon>
    </lineage>
</organism>
<evidence type="ECO:0000313" key="7">
    <source>
        <dbReference type="EMBL" id="UWP59970.1"/>
    </source>
</evidence>
<dbReference type="InterPro" id="IPR001451">
    <property type="entry name" value="Hexapep"/>
</dbReference>
<dbReference type="SMART" id="SM01266">
    <property type="entry name" value="Mac"/>
    <property type="match status" value="1"/>
</dbReference>
<proteinExistence type="inferred from homology"/>
<dbReference type="Pfam" id="PF00132">
    <property type="entry name" value="Hexapep"/>
    <property type="match status" value="1"/>
</dbReference>
<evidence type="ECO:0000256" key="3">
    <source>
        <dbReference type="ARBA" id="ARBA00022737"/>
    </source>
</evidence>
<feature type="domain" description="Maltose/galactoside acetyltransferase" evidence="6">
    <location>
        <begin position="4"/>
        <end position="59"/>
    </location>
</feature>
<dbReference type="PANTHER" id="PTHR43017:SF1">
    <property type="entry name" value="ACETYLTRANSFERASE YJL218W-RELATED"/>
    <property type="match status" value="1"/>
</dbReference>
<protein>
    <recommendedName>
        <fullName evidence="5">Acetyltransferase</fullName>
        <ecNumber evidence="5">2.3.1.-</ecNumber>
    </recommendedName>
</protein>
<evidence type="ECO:0000256" key="4">
    <source>
        <dbReference type="ARBA" id="ARBA00023315"/>
    </source>
</evidence>